<evidence type="ECO:0000259" key="3">
    <source>
        <dbReference type="Pfam" id="PF00808"/>
    </source>
</evidence>
<dbReference type="GO" id="GO:0046982">
    <property type="term" value="F:protein heterodimerization activity"/>
    <property type="evidence" value="ECO:0007669"/>
    <property type="project" value="InterPro"/>
</dbReference>
<keyword evidence="2" id="KW-0539">Nucleus</keyword>
<dbReference type="GO" id="GO:0017025">
    <property type="term" value="F:TBP-class protein binding"/>
    <property type="evidence" value="ECO:0007669"/>
    <property type="project" value="TreeGrafter"/>
</dbReference>
<organism evidence="4 5">
    <name type="scientific">Peronospora matthiolae</name>
    <dbReference type="NCBI Taxonomy" id="2874970"/>
    <lineage>
        <taxon>Eukaryota</taxon>
        <taxon>Sar</taxon>
        <taxon>Stramenopiles</taxon>
        <taxon>Oomycota</taxon>
        <taxon>Peronosporomycetes</taxon>
        <taxon>Peronosporales</taxon>
        <taxon>Peronosporaceae</taxon>
        <taxon>Peronospora</taxon>
    </lineage>
</organism>
<dbReference type="Proteomes" id="UP001162060">
    <property type="component" value="Unassembled WGS sequence"/>
</dbReference>
<dbReference type="SUPFAM" id="SSF47113">
    <property type="entry name" value="Histone-fold"/>
    <property type="match status" value="1"/>
</dbReference>
<proteinExistence type="predicted"/>
<dbReference type="PANTHER" id="PTHR46138">
    <property type="entry name" value="PROTEIN DR1"/>
    <property type="match status" value="1"/>
</dbReference>
<dbReference type="EMBL" id="CAKLBY020000248">
    <property type="protein sequence ID" value="CAK7939692.1"/>
    <property type="molecule type" value="Genomic_DNA"/>
</dbReference>
<dbReference type="InterPro" id="IPR042225">
    <property type="entry name" value="Ncb2"/>
</dbReference>
<protein>
    <recommendedName>
        <fullName evidence="3">Transcription factor CBF/NF-Y/archaeal histone domain-containing protein</fullName>
    </recommendedName>
</protein>
<evidence type="ECO:0000313" key="5">
    <source>
        <dbReference type="Proteomes" id="UP001162060"/>
    </source>
</evidence>
<reference evidence="4" key="1">
    <citation type="submission" date="2024-01" db="EMBL/GenBank/DDBJ databases">
        <authorList>
            <person name="Webb A."/>
        </authorList>
    </citation>
    <scope>NUCLEOTIDE SEQUENCE</scope>
    <source>
        <strain evidence="4">Pm1</strain>
    </source>
</reference>
<dbReference type="InterPro" id="IPR003958">
    <property type="entry name" value="CBFA_NFYB_domain"/>
</dbReference>
<sequence length="135" mass="15061">MTTLPKGAIEKLMREAVGDDVLISKTTIDWVKECAGELLLLIGQEANKVAEGAAKKENYRIAHEHVMTALERLGMQRYADEIKERHAVVDIETQKKQTRTALRKAATLAASRDELLAEQTALFKQASLDATREGW</sequence>
<comment type="subcellular location">
    <subcellularLocation>
        <location evidence="1">Nucleus</location>
    </subcellularLocation>
</comment>
<comment type="caution">
    <text evidence="4">The sequence shown here is derived from an EMBL/GenBank/DDBJ whole genome shotgun (WGS) entry which is preliminary data.</text>
</comment>
<dbReference type="InterPro" id="IPR009072">
    <property type="entry name" value="Histone-fold"/>
</dbReference>
<dbReference type="GO" id="GO:0051123">
    <property type="term" value="P:RNA polymerase II preinitiation complex assembly"/>
    <property type="evidence" value="ECO:0007669"/>
    <property type="project" value="TreeGrafter"/>
</dbReference>
<name>A0AAV1V1Y4_9STRA</name>
<dbReference type="GO" id="GO:0000122">
    <property type="term" value="P:negative regulation of transcription by RNA polymerase II"/>
    <property type="evidence" value="ECO:0007669"/>
    <property type="project" value="InterPro"/>
</dbReference>
<dbReference type="GO" id="GO:0017054">
    <property type="term" value="C:negative cofactor 2 complex"/>
    <property type="evidence" value="ECO:0007669"/>
    <property type="project" value="InterPro"/>
</dbReference>
<accession>A0AAV1V1Y4</accession>
<dbReference type="GO" id="GO:0016251">
    <property type="term" value="F:RNA polymerase II general transcription initiation factor activity"/>
    <property type="evidence" value="ECO:0007669"/>
    <property type="project" value="TreeGrafter"/>
</dbReference>
<dbReference type="AlphaFoldDB" id="A0AAV1V1Y4"/>
<evidence type="ECO:0000256" key="1">
    <source>
        <dbReference type="ARBA" id="ARBA00004123"/>
    </source>
</evidence>
<dbReference type="PANTHER" id="PTHR46138:SF1">
    <property type="entry name" value="PROTEIN DR1"/>
    <property type="match status" value="1"/>
</dbReference>
<dbReference type="Gene3D" id="1.10.20.10">
    <property type="entry name" value="Histone, subunit A"/>
    <property type="match status" value="1"/>
</dbReference>
<dbReference type="Pfam" id="PF00808">
    <property type="entry name" value="CBFD_NFYB_HMF"/>
    <property type="match status" value="1"/>
</dbReference>
<evidence type="ECO:0000256" key="2">
    <source>
        <dbReference type="ARBA" id="ARBA00023242"/>
    </source>
</evidence>
<gene>
    <name evidence="4" type="ORF">PM001_LOCUS24842</name>
</gene>
<feature type="domain" description="Transcription factor CBF/NF-Y/archaeal histone" evidence="3">
    <location>
        <begin position="3"/>
        <end position="70"/>
    </location>
</feature>
<evidence type="ECO:0000313" key="4">
    <source>
        <dbReference type="EMBL" id="CAK7939692.1"/>
    </source>
</evidence>